<evidence type="ECO:0000256" key="3">
    <source>
        <dbReference type="ARBA" id="ARBA00023163"/>
    </source>
</evidence>
<sequence length="225" mass="25113">MPPDDPLPSRLSSDVYAVLRRQIVTGELRPNQPLIELDIAERLQVSRTPVRESLQRLAHAGLVVPRKRGWAVREFTPDEIRQNAEVRMALEGYAASLAALRGSPSDIAAIVAIHERRLNLRSSDEAMRVKTNRDFHDAIMRASGNPRLTDAIYHSGQFYFNAPIARVTTGEELALGNADHALIVAAIKKRDGPAAEKAMRAHIQRTFALFWRVTGLAEPLDVRQE</sequence>
<dbReference type="SMART" id="SM00895">
    <property type="entry name" value="FCD"/>
    <property type="match status" value="1"/>
</dbReference>
<dbReference type="RefSeq" id="WP_063682174.1">
    <property type="nucleotide sequence ID" value="NZ_LSEF01000123.1"/>
</dbReference>
<dbReference type="Proteomes" id="UP000077173">
    <property type="component" value="Unassembled WGS sequence"/>
</dbReference>
<dbReference type="SMART" id="SM00345">
    <property type="entry name" value="HTH_GNTR"/>
    <property type="match status" value="1"/>
</dbReference>
<evidence type="ECO:0000256" key="1">
    <source>
        <dbReference type="ARBA" id="ARBA00023015"/>
    </source>
</evidence>
<dbReference type="InterPro" id="IPR000524">
    <property type="entry name" value="Tscrpt_reg_HTH_GntR"/>
</dbReference>
<dbReference type="InterPro" id="IPR011711">
    <property type="entry name" value="GntR_C"/>
</dbReference>
<dbReference type="GO" id="GO:0003677">
    <property type="term" value="F:DNA binding"/>
    <property type="evidence" value="ECO:0007669"/>
    <property type="project" value="UniProtKB-KW"/>
</dbReference>
<dbReference type="AlphaFoldDB" id="A0A176YKA3"/>
<keyword evidence="1" id="KW-0805">Transcription regulation</keyword>
<proteinExistence type="predicted"/>
<gene>
    <name evidence="5" type="ORF">AXW67_32385</name>
</gene>
<evidence type="ECO:0000313" key="6">
    <source>
        <dbReference type="Proteomes" id="UP000077173"/>
    </source>
</evidence>
<comment type="caution">
    <text evidence="5">The sequence shown here is derived from an EMBL/GenBank/DDBJ whole genome shotgun (WGS) entry which is preliminary data.</text>
</comment>
<evidence type="ECO:0000256" key="2">
    <source>
        <dbReference type="ARBA" id="ARBA00023125"/>
    </source>
</evidence>
<evidence type="ECO:0000259" key="4">
    <source>
        <dbReference type="PROSITE" id="PS50949"/>
    </source>
</evidence>
<dbReference type="Pfam" id="PF07729">
    <property type="entry name" value="FCD"/>
    <property type="match status" value="1"/>
</dbReference>
<dbReference type="CDD" id="cd07377">
    <property type="entry name" value="WHTH_GntR"/>
    <property type="match status" value="1"/>
</dbReference>
<protein>
    <recommendedName>
        <fullName evidence="4">HTH gntR-type domain-containing protein</fullName>
    </recommendedName>
</protein>
<dbReference type="Pfam" id="PF00392">
    <property type="entry name" value="GntR"/>
    <property type="match status" value="1"/>
</dbReference>
<dbReference type="PROSITE" id="PS50949">
    <property type="entry name" value="HTH_GNTR"/>
    <property type="match status" value="1"/>
</dbReference>
<accession>A0A176YKA3</accession>
<dbReference type="EMBL" id="LSEF01000123">
    <property type="protein sequence ID" value="OAF06260.1"/>
    <property type="molecule type" value="Genomic_DNA"/>
</dbReference>
<dbReference type="SUPFAM" id="SSF46785">
    <property type="entry name" value="Winged helix' DNA-binding domain"/>
    <property type="match status" value="1"/>
</dbReference>
<keyword evidence="6" id="KW-1185">Reference proteome</keyword>
<organism evidence="5 6">
    <name type="scientific">Bradyrhizobium neotropicale</name>
    <dbReference type="NCBI Taxonomy" id="1497615"/>
    <lineage>
        <taxon>Bacteria</taxon>
        <taxon>Pseudomonadati</taxon>
        <taxon>Pseudomonadota</taxon>
        <taxon>Alphaproteobacteria</taxon>
        <taxon>Hyphomicrobiales</taxon>
        <taxon>Nitrobacteraceae</taxon>
        <taxon>Bradyrhizobium</taxon>
    </lineage>
</organism>
<name>A0A176YKA3_9BRAD</name>
<dbReference type="Gene3D" id="1.10.10.10">
    <property type="entry name" value="Winged helix-like DNA-binding domain superfamily/Winged helix DNA-binding domain"/>
    <property type="match status" value="1"/>
</dbReference>
<keyword evidence="3" id="KW-0804">Transcription</keyword>
<dbReference type="SUPFAM" id="SSF48008">
    <property type="entry name" value="GntR ligand-binding domain-like"/>
    <property type="match status" value="1"/>
</dbReference>
<dbReference type="Gene3D" id="1.20.120.530">
    <property type="entry name" value="GntR ligand-binding domain-like"/>
    <property type="match status" value="1"/>
</dbReference>
<dbReference type="PANTHER" id="PTHR43537:SF49">
    <property type="entry name" value="TRANSCRIPTIONAL REGULATORY PROTEIN"/>
    <property type="match status" value="1"/>
</dbReference>
<evidence type="ECO:0000313" key="5">
    <source>
        <dbReference type="EMBL" id="OAF06260.1"/>
    </source>
</evidence>
<reference evidence="5 6" key="1">
    <citation type="submission" date="2016-02" db="EMBL/GenBank/DDBJ databases">
        <title>Draft genome sequence of the strain BR 10247T Bradyrhizobium neotropicale isolated from nodules of Centrolobium paraense.</title>
        <authorList>
            <person name="Simoes-Araujo J.L."/>
            <person name="Barauna A.C."/>
            <person name="Silva K."/>
            <person name="Zilli J.E."/>
        </authorList>
    </citation>
    <scope>NUCLEOTIDE SEQUENCE [LARGE SCALE GENOMIC DNA]</scope>
    <source>
        <strain evidence="5 6">BR 10247</strain>
    </source>
</reference>
<dbReference type="GeneID" id="32582292"/>
<feature type="domain" description="HTH gntR-type" evidence="4">
    <location>
        <begin position="9"/>
        <end position="75"/>
    </location>
</feature>
<dbReference type="InterPro" id="IPR008920">
    <property type="entry name" value="TF_FadR/GntR_C"/>
</dbReference>
<dbReference type="InterPro" id="IPR036390">
    <property type="entry name" value="WH_DNA-bd_sf"/>
</dbReference>
<keyword evidence="2" id="KW-0238">DNA-binding</keyword>
<dbReference type="GO" id="GO:0003700">
    <property type="term" value="F:DNA-binding transcription factor activity"/>
    <property type="evidence" value="ECO:0007669"/>
    <property type="project" value="InterPro"/>
</dbReference>
<dbReference type="InterPro" id="IPR036388">
    <property type="entry name" value="WH-like_DNA-bd_sf"/>
</dbReference>
<dbReference type="PANTHER" id="PTHR43537">
    <property type="entry name" value="TRANSCRIPTIONAL REGULATOR, GNTR FAMILY"/>
    <property type="match status" value="1"/>
</dbReference>